<comment type="caution">
    <text evidence="2">The sequence shown here is derived from an EMBL/GenBank/DDBJ whole genome shotgun (WGS) entry which is preliminary data.</text>
</comment>
<keyword evidence="3" id="KW-1185">Reference proteome</keyword>
<feature type="region of interest" description="Disordered" evidence="1">
    <location>
        <begin position="1"/>
        <end position="125"/>
    </location>
</feature>
<dbReference type="EMBL" id="JAINUF010000010">
    <property type="protein sequence ID" value="KAJ8348206.1"/>
    <property type="molecule type" value="Genomic_DNA"/>
</dbReference>
<evidence type="ECO:0000313" key="2">
    <source>
        <dbReference type="EMBL" id="KAJ8348206.1"/>
    </source>
</evidence>
<dbReference type="AlphaFoldDB" id="A0A9Q1F004"/>
<gene>
    <name evidence="2" type="ORF">SKAU_G00267950</name>
</gene>
<dbReference type="OrthoDB" id="8957657at2759"/>
<sequence>MESSPENGYSNLVFASDLQSGQKPQPASGRPPHDIPMATQPYSAYGNQSSKNPYASSQPSRNPYDSQDRYDGYRRPLDHPAGQNGIVRTSNSGYQQASLSTPSYSAPDYNSSRPPFPRAQVGRQY</sequence>
<evidence type="ECO:0000256" key="1">
    <source>
        <dbReference type="SAM" id="MobiDB-lite"/>
    </source>
</evidence>
<evidence type="ECO:0000313" key="3">
    <source>
        <dbReference type="Proteomes" id="UP001152622"/>
    </source>
</evidence>
<protein>
    <submittedName>
        <fullName evidence="2">Uncharacterized protein</fullName>
    </submittedName>
</protein>
<dbReference type="Proteomes" id="UP001152622">
    <property type="component" value="Chromosome 10"/>
</dbReference>
<organism evidence="2 3">
    <name type="scientific">Synaphobranchus kaupii</name>
    <name type="common">Kaup's arrowtooth eel</name>
    <dbReference type="NCBI Taxonomy" id="118154"/>
    <lineage>
        <taxon>Eukaryota</taxon>
        <taxon>Metazoa</taxon>
        <taxon>Chordata</taxon>
        <taxon>Craniata</taxon>
        <taxon>Vertebrata</taxon>
        <taxon>Euteleostomi</taxon>
        <taxon>Actinopterygii</taxon>
        <taxon>Neopterygii</taxon>
        <taxon>Teleostei</taxon>
        <taxon>Anguilliformes</taxon>
        <taxon>Synaphobranchidae</taxon>
        <taxon>Synaphobranchus</taxon>
    </lineage>
</organism>
<accession>A0A9Q1F004</accession>
<feature type="compositionally biased region" description="Polar residues" evidence="1">
    <location>
        <begin position="1"/>
        <end position="10"/>
    </location>
</feature>
<proteinExistence type="predicted"/>
<feature type="compositionally biased region" description="Polar residues" evidence="1">
    <location>
        <begin position="40"/>
        <end position="65"/>
    </location>
</feature>
<feature type="compositionally biased region" description="Polar residues" evidence="1">
    <location>
        <begin position="86"/>
        <end position="113"/>
    </location>
</feature>
<name>A0A9Q1F004_SYNKA</name>
<feature type="compositionally biased region" description="Basic and acidic residues" evidence="1">
    <location>
        <begin position="66"/>
        <end position="78"/>
    </location>
</feature>
<reference evidence="2" key="1">
    <citation type="journal article" date="2023" name="Science">
        <title>Genome structures resolve the early diversification of teleost fishes.</title>
        <authorList>
            <person name="Parey E."/>
            <person name="Louis A."/>
            <person name="Montfort J."/>
            <person name="Bouchez O."/>
            <person name="Roques C."/>
            <person name="Iampietro C."/>
            <person name="Lluch J."/>
            <person name="Castinel A."/>
            <person name="Donnadieu C."/>
            <person name="Desvignes T."/>
            <person name="Floi Bucao C."/>
            <person name="Jouanno E."/>
            <person name="Wen M."/>
            <person name="Mejri S."/>
            <person name="Dirks R."/>
            <person name="Jansen H."/>
            <person name="Henkel C."/>
            <person name="Chen W.J."/>
            <person name="Zahm M."/>
            <person name="Cabau C."/>
            <person name="Klopp C."/>
            <person name="Thompson A.W."/>
            <person name="Robinson-Rechavi M."/>
            <person name="Braasch I."/>
            <person name="Lecointre G."/>
            <person name="Bobe J."/>
            <person name="Postlethwait J.H."/>
            <person name="Berthelot C."/>
            <person name="Roest Crollius H."/>
            <person name="Guiguen Y."/>
        </authorList>
    </citation>
    <scope>NUCLEOTIDE SEQUENCE</scope>
    <source>
        <strain evidence="2">WJC10195</strain>
    </source>
</reference>